<dbReference type="PANTHER" id="PTHR31099">
    <property type="entry name" value="OS06G0165300 PROTEIN"/>
    <property type="match status" value="1"/>
</dbReference>
<feature type="compositionally biased region" description="Basic and acidic residues" evidence="2">
    <location>
        <begin position="443"/>
        <end position="456"/>
    </location>
</feature>
<gene>
    <name evidence="4" type="ORF">CR513_33109</name>
</gene>
<evidence type="ECO:0000259" key="3">
    <source>
        <dbReference type="Pfam" id="PF04195"/>
    </source>
</evidence>
<feature type="coiled-coil region" evidence="1">
    <location>
        <begin position="531"/>
        <end position="597"/>
    </location>
</feature>
<name>A0A371G574_MUCPR</name>
<dbReference type="Proteomes" id="UP000257109">
    <property type="component" value="Unassembled WGS sequence"/>
</dbReference>
<comment type="caution">
    <text evidence="4">The sequence shown here is derived from an EMBL/GenBank/DDBJ whole genome shotgun (WGS) entry which is preliminary data.</text>
</comment>
<organism evidence="4 5">
    <name type="scientific">Mucuna pruriens</name>
    <name type="common">Velvet bean</name>
    <name type="synonym">Dolichos pruriens</name>
    <dbReference type="NCBI Taxonomy" id="157652"/>
    <lineage>
        <taxon>Eukaryota</taxon>
        <taxon>Viridiplantae</taxon>
        <taxon>Streptophyta</taxon>
        <taxon>Embryophyta</taxon>
        <taxon>Tracheophyta</taxon>
        <taxon>Spermatophyta</taxon>
        <taxon>Magnoliopsida</taxon>
        <taxon>eudicotyledons</taxon>
        <taxon>Gunneridae</taxon>
        <taxon>Pentapetalae</taxon>
        <taxon>rosids</taxon>
        <taxon>fabids</taxon>
        <taxon>Fabales</taxon>
        <taxon>Fabaceae</taxon>
        <taxon>Papilionoideae</taxon>
        <taxon>50 kb inversion clade</taxon>
        <taxon>NPAAA clade</taxon>
        <taxon>indigoferoid/millettioid clade</taxon>
        <taxon>Phaseoleae</taxon>
        <taxon>Mucuna</taxon>
    </lineage>
</organism>
<feature type="domain" description="Transposase (putative) gypsy type" evidence="3">
    <location>
        <begin position="223"/>
        <end position="282"/>
    </location>
</feature>
<evidence type="ECO:0000313" key="4">
    <source>
        <dbReference type="EMBL" id="RDX85667.1"/>
    </source>
</evidence>
<proteinExistence type="predicted"/>
<dbReference type="PANTHER" id="PTHR31099:SF49">
    <property type="entry name" value="MYOSIN HEAVY CHAIN-LIKE PROTEIN"/>
    <property type="match status" value="1"/>
</dbReference>
<reference evidence="4" key="1">
    <citation type="submission" date="2018-05" db="EMBL/GenBank/DDBJ databases">
        <title>Draft genome of Mucuna pruriens seed.</title>
        <authorList>
            <person name="Nnadi N.E."/>
            <person name="Vos R."/>
            <person name="Hasami M.H."/>
            <person name="Devisetty U.K."/>
            <person name="Aguiy J.C."/>
        </authorList>
    </citation>
    <scope>NUCLEOTIDE SEQUENCE [LARGE SCALE GENOMIC DNA]</scope>
    <source>
        <strain evidence="4">JCA_2017</strain>
    </source>
</reference>
<keyword evidence="1" id="KW-0175">Coiled coil</keyword>
<dbReference type="STRING" id="157652.A0A371G574"/>
<protein>
    <recommendedName>
        <fullName evidence="3">Transposase (putative) gypsy type domain-containing protein</fullName>
    </recommendedName>
</protein>
<evidence type="ECO:0000313" key="5">
    <source>
        <dbReference type="Proteomes" id="UP000257109"/>
    </source>
</evidence>
<dbReference type="EMBL" id="QJKJ01006734">
    <property type="protein sequence ID" value="RDX85667.1"/>
    <property type="molecule type" value="Genomic_DNA"/>
</dbReference>
<dbReference type="InterPro" id="IPR007321">
    <property type="entry name" value="Transposase_28"/>
</dbReference>
<accession>A0A371G574</accession>
<dbReference type="AlphaFoldDB" id="A0A371G574"/>
<evidence type="ECO:0000256" key="1">
    <source>
        <dbReference type="SAM" id="Coils"/>
    </source>
</evidence>
<dbReference type="Pfam" id="PF04195">
    <property type="entry name" value="Transposase_28"/>
    <property type="match status" value="1"/>
</dbReference>
<sequence>MTKAFIFSLLRCCSPFSLSSSFRFLILQLLRLLPRVSAVVSITLLQAPWMLISVSFLLSPSYCCFLPPPFFPFSPQCSSSRVLSLFFSPFYWLGLRLTLPSFLFARGPSPGEAGFSQKNRPSSRVALGANSSSSDGLLSSSSSGEIFPFEIWYRDNAEDDVSEDPFSWVDGEGSLLLGLMKKLLRPGPWRVRLRHCQPTESVNNRTSSEEAPFFYAYEPVFSKLGLKLPFTTFEQSVLRALNVAPSQLHPNSWAFVRTFELLCEDLGQAPSLGVFFWFFRVKKTAKVGWMSLSSRPNRKLLKPFLERFKIFKDKFFKICPGKSRPSFMFDPSGAPLFPFYWTSQPTVSITVVRKDLEEWEDKFISKLETLPRFFCSELIRGSVKLLKDLKKNMPSTEGEGASATVDIPQAAVPLQEVLGDLSPHSARSEAVAAWSAGEQVAEEEVRRPGKHPRSDDADSEGELGRPSHSVWSRSKFITEVVDQNVLTLAEGSLVSRLGISRTLDTIQRLAGCTAILARAAEVEFGPMADRLAHADEERKVWSQTRAEYENQLGLYKEDLQRTSDQYAHDRAEWAAKQDALAAEADGAKAKISSLESEMPILWSKVASQEEELKVKDATLAHRNVAMVKQYEYGFRHAFA</sequence>
<dbReference type="OrthoDB" id="685909at2759"/>
<feature type="non-terminal residue" evidence="4">
    <location>
        <position position="1"/>
    </location>
</feature>
<keyword evidence="5" id="KW-1185">Reference proteome</keyword>
<evidence type="ECO:0000256" key="2">
    <source>
        <dbReference type="SAM" id="MobiDB-lite"/>
    </source>
</evidence>
<feature type="region of interest" description="Disordered" evidence="2">
    <location>
        <begin position="432"/>
        <end position="467"/>
    </location>
</feature>